<name>A0A5D3KJ95_9BRAD</name>
<protein>
    <submittedName>
        <fullName evidence="2">HlyD family efflux transporter periplasmic adaptor subunit</fullName>
    </submittedName>
</protein>
<gene>
    <name evidence="2" type="ORF">FXB40_07350</name>
</gene>
<keyword evidence="3" id="KW-1185">Reference proteome</keyword>
<evidence type="ECO:0000313" key="3">
    <source>
        <dbReference type="Proteomes" id="UP000324758"/>
    </source>
</evidence>
<dbReference type="GO" id="GO:0005886">
    <property type="term" value="C:plasma membrane"/>
    <property type="evidence" value="ECO:0007669"/>
    <property type="project" value="TreeGrafter"/>
</dbReference>
<dbReference type="PANTHER" id="PTHR30438:SF2">
    <property type="entry name" value="MEMBRANE PROTEIN"/>
    <property type="match status" value="1"/>
</dbReference>
<evidence type="ECO:0000259" key="1">
    <source>
        <dbReference type="Pfam" id="PF25881"/>
    </source>
</evidence>
<dbReference type="RefSeq" id="WP_148771541.1">
    <property type="nucleotide sequence ID" value="NZ_VSSS01000014.1"/>
</dbReference>
<accession>A0A5D3KJ95</accession>
<proteinExistence type="predicted"/>
<reference evidence="2 3" key="1">
    <citation type="submission" date="2019-08" db="EMBL/GenBank/DDBJ databases">
        <title>Bradyrhizobium hipponensis sp. nov., a rhizobium isolated from a Lupinus angustifolius root nodule in Tunisia.</title>
        <authorList>
            <person name="Off K."/>
            <person name="Rejili M."/>
            <person name="Mars M."/>
            <person name="Brachmann A."/>
            <person name="Marin M."/>
        </authorList>
    </citation>
    <scope>NUCLEOTIDE SEQUENCE [LARGE SCALE GENOMIC DNA]</scope>
    <source>
        <strain evidence="2 3">CTAW71</strain>
    </source>
</reference>
<dbReference type="PANTHER" id="PTHR30438">
    <property type="entry name" value="36 KDA ANTIGEN-RELATED"/>
    <property type="match status" value="1"/>
</dbReference>
<dbReference type="InterPro" id="IPR059052">
    <property type="entry name" value="HH_YbhG-like"/>
</dbReference>
<dbReference type="SUPFAM" id="SSF111369">
    <property type="entry name" value="HlyD-like secretion proteins"/>
    <property type="match status" value="3"/>
</dbReference>
<evidence type="ECO:0000313" key="2">
    <source>
        <dbReference type="EMBL" id="TYL97719.1"/>
    </source>
</evidence>
<dbReference type="Gene3D" id="2.40.50.100">
    <property type="match status" value="2"/>
</dbReference>
<dbReference type="EMBL" id="VSSS01000014">
    <property type="protein sequence ID" value="TYL97719.1"/>
    <property type="molecule type" value="Genomic_DNA"/>
</dbReference>
<dbReference type="OrthoDB" id="9793801at2"/>
<organism evidence="2 3">
    <name type="scientific">Bradyrhizobium rifense</name>
    <dbReference type="NCBI Taxonomy" id="515499"/>
    <lineage>
        <taxon>Bacteria</taxon>
        <taxon>Pseudomonadati</taxon>
        <taxon>Pseudomonadota</taxon>
        <taxon>Alphaproteobacteria</taxon>
        <taxon>Hyphomicrobiales</taxon>
        <taxon>Nitrobacteraceae</taxon>
        <taxon>Bradyrhizobium</taxon>
    </lineage>
</organism>
<dbReference type="AlphaFoldDB" id="A0A5D3KJ95"/>
<dbReference type="Pfam" id="PF25881">
    <property type="entry name" value="HH_YBHG"/>
    <property type="match status" value="1"/>
</dbReference>
<comment type="caution">
    <text evidence="2">The sequence shown here is derived from an EMBL/GenBank/DDBJ whole genome shotgun (WGS) entry which is preliminary data.</text>
</comment>
<dbReference type="Gene3D" id="1.10.287.470">
    <property type="entry name" value="Helix hairpin bin"/>
    <property type="match status" value="2"/>
</dbReference>
<sequence length="321" mass="34140">MRKARLAAIIALALVAGILIMSANRSGSPPALVGVVRTTEVRVEPEVTGQLQSIAVEKGATVRAGDILARLSAVELTAQADQARAALASVTANRNNVYAGVRREQVDSLKAAIAKASARLDYVQAQLTRTSTLARQSFESQQSLDQAENDVASARADVAEAQANYDAAVAGPTREERAIADTQVQAAAAAVTVLERRLDKMVLRAPADGVVSVIAAEVGENVRAGQPILVVEAAGKQWLSFNVREDHLDRLAMGETANVMRRGADAATKAVVTELRPLGVFATWQAERVIGDHDRNTLRLRLDPAGELTGLEPGMTVWIDR</sequence>
<dbReference type="Proteomes" id="UP000324758">
    <property type="component" value="Unassembled WGS sequence"/>
</dbReference>
<feature type="domain" description="YbhG-like alpha-helical hairpin" evidence="1">
    <location>
        <begin position="79"/>
        <end position="199"/>
    </location>
</feature>